<dbReference type="Pfam" id="PF01047">
    <property type="entry name" value="MarR"/>
    <property type="match status" value="1"/>
</dbReference>
<dbReference type="Gene3D" id="1.10.10.10">
    <property type="entry name" value="Winged helix-like DNA-binding domain superfamily/Winged helix DNA-binding domain"/>
    <property type="match status" value="1"/>
</dbReference>
<dbReference type="PROSITE" id="PS50995">
    <property type="entry name" value="HTH_MARR_2"/>
    <property type="match status" value="1"/>
</dbReference>
<keyword evidence="6" id="KW-1185">Reference proteome</keyword>
<dbReference type="InterPro" id="IPR036388">
    <property type="entry name" value="WH-like_DNA-bd_sf"/>
</dbReference>
<proteinExistence type="predicted"/>
<feature type="domain" description="HTH marR-type" evidence="4">
    <location>
        <begin position="1"/>
        <end position="136"/>
    </location>
</feature>
<evidence type="ECO:0000256" key="3">
    <source>
        <dbReference type="ARBA" id="ARBA00023163"/>
    </source>
</evidence>
<accession>A0A5R8Y024</accession>
<dbReference type="GO" id="GO:0003677">
    <property type="term" value="F:DNA binding"/>
    <property type="evidence" value="ECO:0007669"/>
    <property type="project" value="UniProtKB-KW"/>
</dbReference>
<sequence length="140" mass="16113">MTSRLGKSIGIVVTNTAVLLNSSINKKLQPFGIAIEQRAILEIIMNKGCIKQTELTTILCRDRTTISRTLKTLENKDYIKKEKIDNKIFMIKLSEKGIDVMEKTQDIVNEFRNNILSNFTEDEIDNLYAYLEKIQDIVKE</sequence>
<dbReference type="InterPro" id="IPR036390">
    <property type="entry name" value="WH_DNA-bd_sf"/>
</dbReference>
<name>A0A5R8Y024_9BACT</name>
<keyword evidence="1" id="KW-0805">Transcription regulation</keyword>
<dbReference type="PRINTS" id="PR00598">
    <property type="entry name" value="HTHMARR"/>
</dbReference>
<evidence type="ECO:0000313" key="5">
    <source>
        <dbReference type="EMBL" id="TLP37735.1"/>
    </source>
</evidence>
<evidence type="ECO:0000256" key="1">
    <source>
        <dbReference type="ARBA" id="ARBA00023015"/>
    </source>
</evidence>
<dbReference type="PANTHER" id="PTHR42756:SF1">
    <property type="entry name" value="TRANSCRIPTIONAL REPRESSOR OF EMRAB OPERON"/>
    <property type="match status" value="1"/>
</dbReference>
<evidence type="ECO:0000259" key="4">
    <source>
        <dbReference type="PROSITE" id="PS50995"/>
    </source>
</evidence>
<reference evidence="5 6" key="1">
    <citation type="submission" date="2019-05" db="EMBL/GenBank/DDBJ databases">
        <title>Arcobacter sp. nov., isolated from sea sediment.</title>
        <authorList>
            <person name="Kim W."/>
        </authorList>
    </citation>
    <scope>NUCLEOTIDE SEQUENCE [LARGE SCALE GENOMIC DNA]</scope>
    <source>
        <strain evidence="5 6">CAU 1517</strain>
    </source>
</reference>
<dbReference type="Proteomes" id="UP000308901">
    <property type="component" value="Unassembled WGS sequence"/>
</dbReference>
<dbReference type="SMART" id="SM00347">
    <property type="entry name" value="HTH_MARR"/>
    <property type="match status" value="1"/>
</dbReference>
<dbReference type="PANTHER" id="PTHR42756">
    <property type="entry name" value="TRANSCRIPTIONAL REGULATOR, MARR"/>
    <property type="match status" value="1"/>
</dbReference>
<dbReference type="EMBL" id="VANU01000004">
    <property type="protein sequence ID" value="TLP37735.1"/>
    <property type="molecule type" value="Genomic_DNA"/>
</dbReference>
<comment type="caution">
    <text evidence="5">The sequence shown here is derived from an EMBL/GenBank/DDBJ whole genome shotgun (WGS) entry which is preliminary data.</text>
</comment>
<protein>
    <submittedName>
        <fullName evidence="5">MarR family transcriptional regulator</fullName>
    </submittedName>
</protein>
<dbReference type="RefSeq" id="WP_138152915.1">
    <property type="nucleotide sequence ID" value="NZ_VANU01000004.1"/>
</dbReference>
<dbReference type="GO" id="GO:0003700">
    <property type="term" value="F:DNA-binding transcription factor activity"/>
    <property type="evidence" value="ECO:0007669"/>
    <property type="project" value="InterPro"/>
</dbReference>
<keyword evidence="2" id="KW-0238">DNA-binding</keyword>
<dbReference type="InterPro" id="IPR000835">
    <property type="entry name" value="HTH_MarR-typ"/>
</dbReference>
<organism evidence="5 6">
    <name type="scientific">Arcobacter arenosus</name>
    <dbReference type="NCBI Taxonomy" id="2576037"/>
    <lineage>
        <taxon>Bacteria</taxon>
        <taxon>Pseudomonadati</taxon>
        <taxon>Campylobacterota</taxon>
        <taxon>Epsilonproteobacteria</taxon>
        <taxon>Campylobacterales</taxon>
        <taxon>Arcobacteraceae</taxon>
        <taxon>Arcobacter</taxon>
    </lineage>
</organism>
<evidence type="ECO:0000256" key="2">
    <source>
        <dbReference type="ARBA" id="ARBA00023125"/>
    </source>
</evidence>
<dbReference type="AlphaFoldDB" id="A0A5R8Y024"/>
<dbReference type="SUPFAM" id="SSF46785">
    <property type="entry name" value="Winged helix' DNA-binding domain"/>
    <property type="match status" value="1"/>
</dbReference>
<gene>
    <name evidence="5" type="ORF">FDK22_10495</name>
</gene>
<keyword evidence="3" id="KW-0804">Transcription</keyword>
<dbReference type="OrthoDB" id="5348575at2"/>
<evidence type="ECO:0000313" key="6">
    <source>
        <dbReference type="Proteomes" id="UP000308901"/>
    </source>
</evidence>